<dbReference type="GeneTree" id="ENSGT00940000156217"/>
<evidence type="ECO:0000313" key="3">
    <source>
        <dbReference type="Proteomes" id="UP000314986"/>
    </source>
</evidence>
<accession>A0A4W3GIC7</accession>
<keyword evidence="3" id="KW-1185">Reference proteome</keyword>
<dbReference type="GO" id="GO:0000226">
    <property type="term" value="P:microtubule cytoskeleton organization"/>
    <property type="evidence" value="ECO:0007669"/>
    <property type="project" value="TreeGrafter"/>
</dbReference>
<evidence type="ECO:0000259" key="1">
    <source>
        <dbReference type="SMART" id="SM01349"/>
    </source>
</evidence>
<reference evidence="3" key="1">
    <citation type="journal article" date="2006" name="Science">
        <title>Ancient noncoding elements conserved in the human genome.</title>
        <authorList>
            <person name="Venkatesh B."/>
            <person name="Kirkness E.F."/>
            <person name="Loh Y.H."/>
            <person name="Halpern A.L."/>
            <person name="Lee A.P."/>
            <person name="Johnson J."/>
            <person name="Dandona N."/>
            <person name="Viswanathan L.D."/>
            <person name="Tay A."/>
            <person name="Venter J.C."/>
            <person name="Strausberg R.L."/>
            <person name="Brenner S."/>
        </authorList>
    </citation>
    <scope>NUCLEOTIDE SEQUENCE [LARGE SCALE GENOMIC DNA]</scope>
</reference>
<dbReference type="GO" id="GO:0005929">
    <property type="term" value="C:cilium"/>
    <property type="evidence" value="ECO:0007669"/>
    <property type="project" value="TreeGrafter"/>
</dbReference>
<dbReference type="Ensembl" id="ENSCMIT00000003455.1">
    <property type="protein sequence ID" value="ENSCMIP00000003328.1"/>
    <property type="gene ID" value="ENSCMIG00000001983.1"/>
</dbReference>
<dbReference type="AlphaFoldDB" id="A0A4W3GIC7"/>
<dbReference type="GO" id="GO:0008017">
    <property type="term" value="F:microtubule binding"/>
    <property type="evidence" value="ECO:0007669"/>
    <property type="project" value="TreeGrafter"/>
</dbReference>
<dbReference type="InterPro" id="IPR034085">
    <property type="entry name" value="TOG"/>
</dbReference>
<dbReference type="GO" id="GO:0005881">
    <property type="term" value="C:cytoplasmic microtubule"/>
    <property type="evidence" value="ECO:0007669"/>
    <property type="project" value="TreeGrafter"/>
</dbReference>
<feature type="domain" description="TOG" evidence="1">
    <location>
        <begin position="1"/>
        <end position="213"/>
    </location>
</feature>
<dbReference type="PANTHER" id="PTHR21567:SF42">
    <property type="entry name" value="TOG ARRAY REGULATOR OF AXONEMAL MICROTUBULES PROTEIN 2"/>
    <property type="match status" value="1"/>
</dbReference>
<name>A0A4W3GIC7_CALMI</name>
<dbReference type="Pfam" id="PF12348">
    <property type="entry name" value="CLASP_N"/>
    <property type="match status" value="1"/>
</dbReference>
<dbReference type="InterPro" id="IPR011989">
    <property type="entry name" value="ARM-like"/>
</dbReference>
<dbReference type="SMART" id="SM01349">
    <property type="entry name" value="TOG"/>
    <property type="match status" value="2"/>
</dbReference>
<reference evidence="3" key="2">
    <citation type="journal article" date="2007" name="PLoS Biol.">
        <title>Survey sequencing and comparative analysis of the elephant shark (Callorhinchus milii) genome.</title>
        <authorList>
            <person name="Venkatesh B."/>
            <person name="Kirkness E.F."/>
            <person name="Loh Y.H."/>
            <person name="Halpern A.L."/>
            <person name="Lee A.P."/>
            <person name="Johnson J."/>
            <person name="Dandona N."/>
            <person name="Viswanathan L.D."/>
            <person name="Tay A."/>
            <person name="Venter J.C."/>
            <person name="Strausberg R.L."/>
            <person name="Brenner S."/>
        </authorList>
    </citation>
    <scope>NUCLEOTIDE SEQUENCE [LARGE SCALE GENOMIC DNA]</scope>
</reference>
<protein>
    <recommendedName>
        <fullName evidence="1">TOG domain-containing protein</fullName>
    </recommendedName>
</protein>
<dbReference type="Gene3D" id="1.25.10.10">
    <property type="entry name" value="Leucine-rich Repeat Variant"/>
    <property type="match status" value="2"/>
</dbReference>
<reference evidence="2" key="4">
    <citation type="submission" date="2025-08" db="UniProtKB">
        <authorList>
            <consortium name="Ensembl"/>
        </authorList>
    </citation>
    <scope>IDENTIFICATION</scope>
</reference>
<organism evidence="2 3">
    <name type="scientific">Callorhinchus milii</name>
    <name type="common">Ghost shark</name>
    <dbReference type="NCBI Taxonomy" id="7868"/>
    <lineage>
        <taxon>Eukaryota</taxon>
        <taxon>Metazoa</taxon>
        <taxon>Chordata</taxon>
        <taxon>Craniata</taxon>
        <taxon>Vertebrata</taxon>
        <taxon>Chondrichthyes</taxon>
        <taxon>Holocephali</taxon>
        <taxon>Chimaeriformes</taxon>
        <taxon>Callorhinchidae</taxon>
        <taxon>Callorhinchus</taxon>
    </lineage>
</organism>
<feature type="domain" description="TOG" evidence="1">
    <location>
        <begin position="244"/>
        <end position="475"/>
    </location>
</feature>
<sequence>MKQKGLRSVRRLARFHSETLQARLHDVCLAVTKEVSNLRSKVARSAILSLSGLFSHLRRNLDQEVDEVTRILLHKTGDSNEFIREEAGKALAVMAESVSPWRALAALVAGGVNHRNSIVRKCAAENLLRVVQHLGPERVLSGPKESTEQIVRAVGKFSQDGNSETRSVCLCSSANQSGVDICGVMGFSSLRYNNNLHLYSLEDVIRRYIKYKNYYKWSFLSSGESDTMAQKQPMIRRPTVRIMESVEQVKELSKLLCAKDFQERMRGINLLLQHCEANPGFVTANLVNIFDAFTPRLQDSNKKVNQLALRSMATMVMVLKDNLHRVLHSTVTIVADNLNSKNAAIYSAAVQVLDGLIIVHSLHNLLLLQPFASRVQFVSGQALQDVTERLAGLVPAVYQRKPQAVERHVLPALWYLLSNMMGSGVIRGGGGNVRAVTGKLASNLHQQMGGSLLEYAASQPAHVTKTLLDLLAKEL</sequence>
<proteinExistence type="predicted"/>
<dbReference type="SUPFAM" id="SSF48371">
    <property type="entry name" value="ARM repeat"/>
    <property type="match status" value="1"/>
</dbReference>
<dbReference type="InterPro" id="IPR024395">
    <property type="entry name" value="CLASP_N_dom"/>
</dbReference>
<dbReference type="PANTHER" id="PTHR21567">
    <property type="entry name" value="CLASP"/>
    <property type="match status" value="1"/>
</dbReference>
<reference evidence="2" key="5">
    <citation type="submission" date="2025-09" db="UniProtKB">
        <authorList>
            <consortium name="Ensembl"/>
        </authorList>
    </citation>
    <scope>IDENTIFICATION</scope>
</reference>
<evidence type="ECO:0000313" key="2">
    <source>
        <dbReference type="Ensembl" id="ENSCMIP00000003328.1"/>
    </source>
</evidence>
<reference evidence="3" key="3">
    <citation type="journal article" date="2014" name="Nature">
        <title>Elephant shark genome provides unique insights into gnathostome evolution.</title>
        <authorList>
            <consortium name="International Elephant Shark Genome Sequencing Consortium"/>
            <person name="Venkatesh B."/>
            <person name="Lee A.P."/>
            <person name="Ravi V."/>
            <person name="Maurya A.K."/>
            <person name="Lian M.M."/>
            <person name="Swann J.B."/>
            <person name="Ohta Y."/>
            <person name="Flajnik M.F."/>
            <person name="Sutoh Y."/>
            <person name="Kasahara M."/>
            <person name="Hoon S."/>
            <person name="Gangu V."/>
            <person name="Roy S.W."/>
            <person name="Irimia M."/>
            <person name="Korzh V."/>
            <person name="Kondrychyn I."/>
            <person name="Lim Z.W."/>
            <person name="Tay B.H."/>
            <person name="Tohari S."/>
            <person name="Kong K.W."/>
            <person name="Ho S."/>
            <person name="Lorente-Galdos B."/>
            <person name="Quilez J."/>
            <person name="Marques-Bonet T."/>
            <person name="Raney B.J."/>
            <person name="Ingham P.W."/>
            <person name="Tay A."/>
            <person name="Hillier L.W."/>
            <person name="Minx P."/>
            <person name="Boehm T."/>
            <person name="Wilson R.K."/>
            <person name="Brenner S."/>
            <person name="Warren W.C."/>
        </authorList>
    </citation>
    <scope>NUCLEOTIDE SEQUENCE [LARGE SCALE GENOMIC DNA]</scope>
</reference>
<dbReference type="InterPro" id="IPR016024">
    <property type="entry name" value="ARM-type_fold"/>
</dbReference>
<dbReference type="Proteomes" id="UP000314986">
    <property type="component" value="Unassembled WGS sequence"/>
</dbReference>
<dbReference type="OMA" id="FFTNTEY"/>
<dbReference type="InParanoid" id="A0A4W3GIC7"/>